<comment type="caution">
    <text evidence="13">The sequence shown here is derived from an EMBL/GenBank/DDBJ whole genome shotgun (WGS) entry which is preliminary data.</text>
</comment>
<dbReference type="OrthoDB" id="959565at2759"/>
<evidence type="ECO:0000313" key="14">
    <source>
        <dbReference type="Proteomes" id="UP000231279"/>
    </source>
</evidence>
<reference evidence="14" key="1">
    <citation type="journal article" date="2018" name="Gigascience">
        <title>Genome assembly of the Pink Ipe (Handroanthus impetiginosus, Bignoniaceae), a highly valued, ecologically keystone Neotropical timber forest tree.</title>
        <authorList>
            <person name="Silva-Junior O.B."/>
            <person name="Grattapaglia D."/>
            <person name="Novaes E."/>
            <person name="Collevatti R.G."/>
        </authorList>
    </citation>
    <scope>NUCLEOTIDE SEQUENCE [LARGE SCALE GENOMIC DNA]</scope>
    <source>
        <strain evidence="14">cv. UFG-1</strain>
    </source>
</reference>
<proteinExistence type="inferred from homology"/>
<feature type="signal peptide" evidence="11">
    <location>
        <begin position="1"/>
        <end position="22"/>
    </location>
</feature>
<dbReference type="GO" id="GO:0098552">
    <property type="term" value="C:side of membrane"/>
    <property type="evidence" value="ECO:0007669"/>
    <property type="project" value="UniProtKB-KW"/>
</dbReference>
<evidence type="ECO:0000256" key="5">
    <source>
        <dbReference type="ARBA" id="ARBA00023136"/>
    </source>
</evidence>
<keyword evidence="5 10" id="KW-0472">Membrane</keyword>
<evidence type="ECO:0000256" key="2">
    <source>
        <dbReference type="ARBA" id="ARBA00022475"/>
    </source>
</evidence>
<keyword evidence="4 11" id="KW-0732">Signal</keyword>
<dbReference type="GO" id="GO:0009055">
    <property type="term" value="F:electron transfer activity"/>
    <property type="evidence" value="ECO:0007669"/>
    <property type="project" value="InterPro"/>
</dbReference>
<dbReference type="AlphaFoldDB" id="A0A2G9H0J4"/>
<keyword evidence="8" id="KW-0449">Lipoprotein</keyword>
<dbReference type="EMBL" id="NKXS01003047">
    <property type="protein sequence ID" value="PIN11036.1"/>
    <property type="molecule type" value="Genomic_DNA"/>
</dbReference>
<keyword evidence="2" id="KW-1003">Cell membrane</keyword>
<evidence type="ECO:0000256" key="6">
    <source>
        <dbReference type="ARBA" id="ARBA00023157"/>
    </source>
</evidence>
<keyword evidence="10" id="KW-1133">Transmembrane helix</keyword>
<dbReference type="STRING" id="429701.A0A2G9H0J4"/>
<accession>A0A2G9H0J4</accession>
<dbReference type="InterPro" id="IPR039391">
    <property type="entry name" value="Phytocyanin-like"/>
</dbReference>
<evidence type="ECO:0000256" key="8">
    <source>
        <dbReference type="ARBA" id="ARBA00023288"/>
    </source>
</evidence>
<evidence type="ECO:0000259" key="12">
    <source>
        <dbReference type="PROSITE" id="PS51485"/>
    </source>
</evidence>
<keyword evidence="10" id="KW-0812">Transmembrane</keyword>
<dbReference type="Gene3D" id="2.60.40.420">
    <property type="entry name" value="Cupredoxins - blue copper proteins"/>
    <property type="match status" value="1"/>
</dbReference>
<dbReference type="Pfam" id="PF02298">
    <property type="entry name" value="Cu_bind_like"/>
    <property type="match status" value="1"/>
</dbReference>
<feature type="domain" description="Phytocyanin" evidence="12">
    <location>
        <begin position="25"/>
        <end position="127"/>
    </location>
</feature>
<dbReference type="PANTHER" id="PTHR33021:SF14">
    <property type="entry name" value="OS01G0272700 PROTEIN"/>
    <property type="match status" value="1"/>
</dbReference>
<evidence type="ECO:0000256" key="1">
    <source>
        <dbReference type="ARBA" id="ARBA00004609"/>
    </source>
</evidence>
<comment type="similarity">
    <text evidence="9">Belongs to the early nodulin-like (ENODL) family.</text>
</comment>
<protein>
    <recommendedName>
        <fullName evidence="12">Phytocyanin domain-containing protein</fullName>
    </recommendedName>
</protein>
<keyword evidence="3" id="KW-0336">GPI-anchor</keyword>
<keyword evidence="14" id="KW-1185">Reference proteome</keyword>
<evidence type="ECO:0000256" key="4">
    <source>
        <dbReference type="ARBA" id="ARBA00022729"/>
    </source>
</evidence>
<dbReference type="InterPro" id="IPR041846">
    <property type="entry name" value="ENL_dom"/>
</dbReference>
<dbReference type="Proteomes" id="UP000231279">
    <property type="component" value="Unassembled WGS sequence"/>
</dbReference>
<feature type="chain" id="PRO_5013930273" description="Phytocyanin domain-containing protein" evidence="11">
    <location>
        <begin position="23"/>
        <end position="182"/>
    </location>
</feature>
<keyword evidence="6" id="KW-1015">Disulfide bond</keyword>
<evidence type="ECO:0000256" key="10">
    <source>
        <dbReference type="SAM" id="Phobius"/>
    </source>
</evidence>
<comment type="subcellular location">
    <subcellularLocation>
        <location evidence="1">Cell membrane</location>
        <topology evidence="1">Lipid-anchor</topology>
        <topology evidence="1">GPI-anchor</topology>
    </subcellularLocation>
</comment>
<evidence type="ECO:0000313" key="13">
    <source>
        <dbReference type="EMBL" id="PIN11036.1"/>
    </source>
</evidence>
<dbReference type="CDD" id="cd11019">
    <property type="entry name" value="OsENODL1_like"/>
    <property type="match status" value="1"/>
</dbReference>
<dbReference type="SUPFAM" id="SSF49503">
    <property type="entry name" value="Cupredoxins"/>
    <property type="match status" value="1"/>
</dbReference>
<sequence>MASASKSFATFLFSALLAAVLASGFQFEVGEHEGWKIPTGKEPQTYNEWAAKNRFHIGDAIHFKYQKDSVLVVTSADYLNCNTSNPISKYEDGNTVFQFDRPGFFYFISGQPGHCRSGQRLIIRVMHTSHAEAPAIAPSPAVGRDSGDWGQSGVSSGTMLSAVSCLLMTVTAGVFAMSCLFM</sequence>
<evidence type="ECO:0000256" key="11">
    <source>
        <dbReference type="SAM" id="SignalP"/>
    </source>
</evidence>
<name>A0A2G9H0J4_9LAMI</name>
<evidence type="ECO:0000256" key="3">
    <source>
        <dbReference type="ARBA" id="ARBA00022622"/>
    </source>
</evidence>
<dbReference type="PANTHER" id="PTHR33021">
    <property type="entry name" value="BLUE COPPER PROTEIN"/>
    <property type="match status" value="1"/>
</dbReference>
<feature type="transmembrane region" description="Helical" evidence="10">
    <location>
        <begin position="159"/>
        <end position="181"/>
    </location>
</feature>
<dbReference type="InterPro" id="IPR003245">
    <property type="entry name" value="Phytocyanin_dom"/>
</dbReference>
<dbReference type="InterPro" id="IPR008972">
    <property type="entry name" value="Cupredoxin"/>
</dbReference>
<dbReference type="GO" id="GO:0005886">
    <property type="term" value="C:plasma membrane"/>
    <property type="evidence" value="ECO:0007669"/>
    <property type="project" value="UniProtKB-SubCell"/>
</dbReference>
<organism evidence="13 14">
    <name type="scientific">Handroanthus impetiginosus</name>
    <dbReference type="NCBI Taxonomy" id="429701"/>
    <lineage>
        <taxon>Eukaryota</taxon>
        <taxon>Viridiplantae</taxon>
        <taxon>Streptophyta</taxon>
        <taxon>Embryophyta</taxon>
        <taxon>Tracheophyta</taxon>
        <taxon>Spermatophyta</taxon>
        <taxon>Magnoliopsida</taxon>
        <taxon>eudicotyledons</taxon>
        <taxon>Gunneridae</taxon>
        <taxon>Pentapetalae</taxon>
        <taxon>asterids</taxon>
        <taxon>lamiids</taxon>
        <taxon>Lamiales</taxon>
        <taxon>Bignoniaceae</taxon>
        <taxon>Crescentiina</taxon>
        <taxon>Tabebuia alliance</taxon>
        <taxon>Handroanthus</taxon>
    </lineage>
</organism>
<gene>
    <name evidence="13" type="ORF">CDL12_16366</name>
</gene>
<dbReference type="FunFam" id="2.60.40.420:FF:000010">
    <property type="entry name" value="Early nodulin-like protein 1"/>
    <property type="match status" value="1"/>
</dbReference>
<keyword evidence="7" id="KW-0325">Glycoprotein</keyword>
<evidence type="ECO:0000256" key="9">
    <source>
        <dbReference type="ARBA" id="ARBA00035011"/>
    </source>
</evidence>
<dbReference type="PROSITE" id="PS51485">
    <property type="entry name" value="PHYTOCYANIN"/>
    <property type="match status" value="1"/>
</dbReference>
<evidence type="ECO:0000256" key="7">
    <source>
        <dbReference type="ARBA" id="ARBA00023180"/>
    </source>
</evidence>